<feature type="transmembrane region" description="Helical" evidence="1">
    <location>
        <begin position="7"/>
        <end position="25"/>
    </location>
</feature>
<dbReference type="Gene3D" id="2.60.120.260">
    <property type="entry name" value="Galactose-binding domain-like"/>
    <property type="match status" value="2"/>
</dbReference>
<evidence type="ECO:0000313" key="3">
    <source>
        <dbReference type="Proteomes" id="UP000572212"/>
    </source>
</evidence>
<dbReference type="PANTHER" id="PTHR43649">
    <property type="entry name" value="ARABINOSE-BINDING PROTEIN-RELATED"/>
    <property type="match status" value="1"/>
</dbReference>
<dbReference type="InterPro" id="IPR006059">
    <property type="entry name" value="SBP"/>
</dbReference>
<dbReference type="AlphaFoldDB" id="A0A841RQW2"/>
<evidence type="ECO:0000313" key="2">
    <source>
        <dbReference type="EMBL" id="MBB6514003.1"/>
    </source>
</evidence>
<keyword evidence="1" id="KW-0812">Transmembrane</keyword>
<dbReference type="SUPFAM" id="SSF53850">
    <property type="entry name" value="Periplasmic binding protein-like II"/>
    <property type="match status" value="1"/>
</dbReference>
<protein>
    <submittedName>
        <fullName evidence="2">ABC-type glycerol-3-phosphate transport system substrate-binding protein</fullName>
    </submittedName>
</protein>
<comment type="caution">
    <text evidence="2">The sequence shown here is derived from an EMBL/GenBank/DDBJ whole genome shotgun (WGS) entry which is preliminary data.</text>
</comment>
<gene>
    <name evidence="2" type="ORF">GGQ92_002824</name>
</gene>
<dbReference type="Pfam" id="PF01547">
    <property type="entry name" value="SBP_bac_1"/>
    <property type="match status" value="1"/>
</dbReference>
<accession>A0A841RQW2</accession>
<dbReference type="EMBL" id="JACHON010000020">
    <property type="protein sequence ID" value="MBB6514003.1"/>
    <property type="molecule type" value="Genomic_DNA"/>
</dbReference>
<dbReference type="PANTHER" id="PTHR43649:SF27">
    <property type="entry name" value="EXTRACELLULAR SOLUTE-BINDING PROTEIN FAMILY 1"/>
    <property type="match status" value="1"/>
</dbReference>
<keyword evidence="1" id="KW-1133">Transmembrane helix</keyword>
<reference evidence="2 3" key="1">
    <citation type="submission" date="2020-08" db="EMBL/GenBank/DDBJ databases">
        <title>Genomic Encyclopedia of Type Strains, Phase IV (KMG-IV): sequencing the most valuable type-strain genomes for metagenomic binning, comparative biology and taxonomic classification.</title>
        <authorList>
            <person name="Goeker M."/>
        </authorList>
    </citation>
    <scope>NUCLEOTIDE SEQUENCE [LARGE SCALE GENOMIC DNA]</scope>
    <source>
        <strain evidence="2 3">DSM 11805</strain>
    </source>
</reference>
<dbReference type="Proteomes" id="UP000572212">
    <property type="component" value="Unassembled WGS sequence"/>
</dbReference>
<dbReference type="RefSeq" id="WP_425486415.1">
    <property type="nucleotide sequence ID" value="NZ_BAAACU010000017.1"/>
</dbReference>
<sequence length="972" mass="111863">MRIFKSNLFRIILVLIIFFTSIWIYDSRNKDNQHYSQATSEFEAVISDKNEESYDTYLENNANASRPDQVIRVEGEDFVETDGTDFRIEEDFRSLEGLSVFTPEQGSISWEVDIEEAGLYNMRIHYYPVEGKSSAIQREININQELPFMGADYVVFDRIWIDGDEETRRDENDNEIRSRQIEQPKWVLAPFKDSEGYFNEPYQFYFEEGTQTITLTAKREPMVIDYIELYQHQSAPTYEAKKMEYEASGLQPTSGEFIKIQAEDAVRKSSATLFPLTDRSSPTVEPYHVSKLRVNAIGGQNWQMPGQWIEWEVEVEEEGLYQLALKRKQDLLRGVYASRTLTVNGEVPFQEMNVIRFNYNLDWITDVLGQSDEAPYLFHLKKGKNTIRLTVTLGDISPLLRTIESSVLELNEMYRKILMITSNTPDPLRDYQLERRIPDMLDVFEEQADILESVANHLETITGERSDKVAVLHSTVTQLEKMVAKPETVARQLDSFKMNVGGLGTWIQTVREQPLTLDYLIIASPDQEMPRASATTMEKVKHEVGAFFASYSEDYDNIGSTSNFSDIEEEVTVWVTTGRDQAQILKGMVDDLFTPDTGISVNVRLVQPDVLLPATLAGEGPDVALNLGEDVPVNYAMRNAAKDLSAFSDYEEIVTRFHESAVLPFEFNEGVYALPEQQMFPVMFYRSDILEELELEPPETWDDVYNIISVLQRNNLEFYLPIDDPMAQNQTLLAPNQAFGMLLYQRGGQFYADDQKSSELDGEISIDAFNQWTQFYTNYKFPLMADFPNRLRVGEMPIGIADYTTYNMLTVLAPEIRGLWEFTTIPGMVQEDGTIDHTVPSTSIASMMLANSEKKEAAWEFLKWWTEKDTQLTFGREMESILGEAARYPTANVEALSELPWPVEDYQNLASQWQWVRGVPQVPGGYFTGRHLDNAFRRVVNANENPRESLQDYTRYINDEIEIKRKEFNLPY</sequence>
<keyword evidence="1" id="KW-0472">Membrane</keyword>
<proteinExistence type="predicted"/>
<name>A0A841RQW2_9BACI</name>
<keyword evidence="3" id="KW-1185">Reference proteome</keyword>
<organism evidence="2 3">
    <name type="scientific">Gracilibacillus halotolerans</name>
    <dbReference type="NCBI Taxonomy" id="74386"/>
    <lineage>
        <taxon>Bacteria</taxon>
        <taxon>Bacillati</taxon>
        <taxon>Bacillota</taxon>
        <taxon>Bacilli</taxon>
        <taxon>Bacillales</taxon>
        <taxon>Bacillaceae</taxon>
        <taxon>Gracilibacillus</taxon>
    </lineage>
</organism>
<dbReference type="Gene3D" id="3.40.190.10">
    <property type="entry name" value="Periplasmic binding protein-like II"/>
    <property type="match status" value="1"/>
</dbReference>
<evidence type="ECO:0000256" key="1">
    <source>
        <dbReference type="SAM" id="Phobius"/>
    </source>
</evidence>
<dbReference type="InterPro" id="IPR050490">
    <property type="entry name" value="Bact_solute-bd_prot1"/>
</dbReference>